<feature type="region of interest" description="Disordered" evidence="1">
    <location>
        <begin position="131"/>
        <end position="153"/>
    </location>
</feature>
<evidence type="ECO:0000313" key="2">
    <source>
        <dbReference type="Ensembl" id="ENSTMTP00000029442.1"/>
    </source>
</evidence>
<dbReference type="Proteomes" id="UP000472274">
    <property type="component" value="Unplaced"/>
</dbReference>
<sequence length="153" mass="17087">MEKLRQRDEMICLRSSICHPYLNTGIFEDIPQQLYYSVNNLLIERAHRFRLHRLSNHPVCPEPHLNEDNLFLTFCQKLEPGPAQVRVAGEPGELWGAVDPPPALGNGPGEWRDWLGAALRAPTLAPASLVPWPEEEGQGRGHGVGGASWAPHF</sequence>
<dbReference type="AlphaFoldDB" id="A0A674KAH1"/>
<evidence type="ECO:0000313" key="3">
    <source>
        <dbReference type="Proteomes" id="UP000472274"/>
    </source>
</evidence>
<organism evidence="2 3">
    <name type="scientific">Terrapene triunguis</name>
    <name type="common">Three-toed box turtle</name>
    <dbReference type="NCBI Taxonomy" id="2587831"/>
    <lineage>
        <taxon>Eukaryota</taxon>
        <taxon>Metazoa</taxon>
        <taxon>Chordata</taxon>
        <taxon>Craniata</taxon>
        <taxon>Vertebrata</taxon>
        <taxon>Euteleostomi</taxon>
        <taxon>Archelosauria</taxon>
        <taxon>Testudinata</taxon>
        <taxon>Testudines</taxon>
        <taxon>Cryptodira</taxon>
        <taxon>Durocryptodira</taxon>
        <taxon>Testudinoidea</taxon>
        <taxon>Emydidae</taxon>
        <taxon>Terrapene</taxon>
    </lineage>
</organism>
<proteinExistence type="predicted"/>
<dbReference type="Ensembl" id="ENSTMTT00000030516.1">
    <property type="protein sequence ID" value="ENSTMTP00000029442.1"/>
    <property type="gene ID" value="ENSTMTG00000021310.1"/>
</dbReference>
<protein>
    <submittedName>
        <fullName evidence="2">Uncharacterized protein</fullName>
    </submittedName>
</protein>
<evidence type="ECO:0000256" key="1">
    <source>
        <dbReference type="SAM" id="MobiDB-lite"/>
    </source>
</evidence>
<dbReference type="InParanoid" id="A0A674KAH1"/>
<reference evidence="2" key="1">
    <citation type="submission" date="2025-08" db="UniProtKB">
        <authorList>
            <consortium name="Ensembl"/>
        </authorList>
    </citation>
    <scope>IDENTIFICATION</scope>
</reference>
<reference evidence="2" key="2">
    <citation type="submission" date="2025-09" db="UniProtKB">
        <authorList>
            <consortium name="Ensembl"/>
        </authorList>
    </citation>
    <scope>IDENTIFICATION</scope>
</reference>
<accession>A0A674KAH1</accession>
<keyword evidence="3" id="KW-1185">Reference proteome</keyword>
<name>A0A674KAH1_9SAUR</name>